<accession>I0H6G2</accession>
<evidence type="ECO:0000313" key="4">
    <source>
        <dbReference type="Proteomes" id="UP000007882"/>
    </source>
</evidence>
<dbReference type="OrthoDB" id="4501073at2"/>
<organism evidence="3 4">
    <name type="scientific">Actinoplanes missouriensis (strain ATCC 14538 / DSM 43046 / CBS 188.64 / JCM 3121 / NBRC 102363 / NCIMB 12654 / NRRL B-3342 / UNCC 431)</name>
    <dbReference type="NCBI Taxonomy" id="512565"/>
    <lineage>
        <taxon>Bacteria</taxon>
        <taxon>Bacillati</taxon>
        <taxon>Actinomycetota</taxon>
        <taxon>Actinomycetes</taxon>
        <taxon>Micromonosporales</taxon>
        <taxon>Micromonosporaceae</taxon>
        <taxon>Actinoplanes</taxon>
    </lineage>
</organism>
<feature type="transmembrane region" description="Helical" evidence="2">
    <location>
        <begin position="390"/>
        <end position="410"/>
    </location>
</feature>
<dbReference type="STRING" id="512565.AMIS_33790"/>
<dbReference type="RefSeq" id="WP_014443494.1">
    <property type="nucleotide sequence ID" value="NC_017093.1"/>
</dbReference>
<dbReference type="AlphaFoldDB" id="I0H6G2"/>
<reference evidence="3 4" key="1">
    <citation type="submission" date="2012-02" db="EMBL/GenBank/DDBJ databases">
        <title>Complete genome sequence of Actinoplanes missouriensis 431 (= NBRC 102363).</title>
        <authorList>
            <person name="Ohnishi Y."/>
            <person name="Ishikawa J."/>
            <person name="Sekine M."/>
            <person name="Hosoyama A."/>
            <person name="Harada T."/>
            <person name="Narita H."/>
            <person name="Hata T."/>
            <person name="Konno Y."/>
            <person name="Tutikane K."/>
            <person name="Fujita N."/>
            <person name="Horinouchi S."/>
            <person name="Hayakawa M."/>
        </authorList>
    </citation>
    <scope>NUCLEOTIDE SEQUENCE [LARGE SCALE GENOMIC DNA]</scope>
    <source>
        <strain evidence="4">ATCC 14538 / DSM 43046 / CBS 188.64 / JCM 3121 / NBRC 102363 / NCIMB 12654 / NRRL B-3342 / UNCC 431</strain>
    </source>
</reference>
<sequence>MTAFTNEADGDLHIGTQIGVLHHGATIYQTAPAAAPAEKLQVAVNYLRGGSPREAERRISALVFEDGLSSAEVAYHWVLSVLSGRSLTSLSGAEMHQLDQAFTMSERHPSGRWWRCVETIRMLVNALLMVGPDGQPPPQALGRALQAYATLPDDDRQDIERHLTLTLSGVAQDHIEDLNADHVRRARTAGDRAVRVPKFFEPDPAEPIAKISRPAPAESTWLPLAGGGALLLVGAVTLVQAAGTRSIVAAVAVFVLLVAGGYAVVRHGLDRAFLRSRLAAKEDEFQTGRRPAYTGPGGNALSAGFTATIATVVDQAFVNAQPREHQMRDAFWRDTTGLRIALQGDLIDLYGVRGIRPEAIRWLAAHHAEDIAGRWRDGSLDDFRRRYRPAAMSPAFLGGLAALAGAGLVVLLSATAMTACALVVAAPLLWFGGRLAHRGGLALYGERRRIALDTAEFQERYHAECLAYDRWVGWLADRPTDVEMGNWLALDLAHWKRGVMADYRLSNRDLLTHLTLTEAAPRSRRARDVGGPFRHSAYTVLLFLLTEGGVRQVQTRLDFVTGAFSGERRTTFRYDAIGSVRVTEVGLRVDDQKLVSRQAFQLSLNNGERIRVLLDDFADEPVDDYRESADHLARLASDAAGVTSATHILEAVAAEGREWIALERQRLHRRLPRQQPPMPSPVTYPGLSG</sequence>
<dbReference type="EMBL" id="AP012319">
    <property type="protein sequence ID" value="BAL88599.1"/>
    <property type="molecule type" value="Genomic_DNA"/>
</dbReference>
<dbReference type="Proteomes" id="UP000007882">
    <property type="component" value="Chromosome"/>
</dbReference>
<evidence type="ECO:0000313" key="3">
    <source>
        <dbReference type="EMBL" id="BAL88599.1"/>
    </source>
</evidence>
<evidence type="ECO:0000256" key="2">
    <source>
        <dbReference type="SAM" id="Phobius"/>
    </source>
</evidence>
<gene>
    <name evidence="3" type="ordered locus">AMIS_33790</name>
</gene>
<dbReference type="eggNOG" id="ENOG502Z92A">
    <property type="taxonomic scope" value="Bacteria"/>
</dbReference>
<feature type="transmembrane region" description="Helical" evidence="2">
    <location>
        <begin position="220"/>
        <end position="241"/>
    </location>
</feature>
<feature type="region of interest" description="Disordered" evidence="1">
    <location>
        <begin position="670"/>
        <end position="689"/>
    </location>
</feature>
<evidence type="ECO:0000256" key="1">
    <source>
        <dbReference type="SAM" id="MobiDB-lite"/>
    </source>
</evidence>
<name>I0H6G2_ACTM4</name>
<dbReference type="HOGENOM" id="CLU_421438_0_0_11"/>
<keyword evidence="2" id="KW-0812">Transmembrane</keyword>
<dbReference type="KEGG" id="ams:AMIS_33790"/>
<keyword evidence="2" id="KW-1133">Transmembrane helix</keyword>
<feature type="transmembrane region" description="Helical" evidence="2">
    <location>
        <begin position="247"/>
        <end position="265"/>
    </location>
</feature>
<keyword evidence="2" id="KW-0472">Membrane</keyword>
<proteinExistence type="predicted"/>
<dbReference type="PATRIC" id="fig|512565.3.peg.3375"/>
<keyword evidence="4" id="KW-1185">Reference proteome</keyword>
<protein>
    <submittedName>
        <fullName evidence="3">Uncharacterized protein</fullName>
    </submittedName>
</protein>